<comment type="caution">
    <text evidence="3">The sequence shown here is derived from an EMBL/GenBank/DDBJ whole genome shotgun (WGS) entry which is preliminary data.</text>
</comment>
<dbReference type="InterPro" id="IPR013177">
    <property type="entry name" value="Ribosomal_mS38_C"/>
</dbReference>
<sequence>MFSRFLQPVRQPSTRAYSLFSKPPGGRFFNSSKPPKVVPSASAKSPSRVEASTANNNSNNNDPQQASSSSPDDPSVPPSPVPSASPPHTPSLPAFASAPTVLASHPPLSAPDLRLHQFFAQHRPLVLSQPAAVLFDASPTLVLGPTRTQAPSAAPATLDNPPETTPEADADTARLLARALAMNAVSSSASWDATLQRLGLNPAEGRAAESAALEGLAVALDSTHRKRRKKMKKHKLKKRRRLQRAQRLKIGR</sequence>
<gene>
    <name evidence="3" type="ORF">EDB92DRAFT_1951087</name>
</gene>
<proteinExistence type="predicted"/>
<reference evidence="3" key="1">
    <citation type="submission" date="2022-01" db="EMBL/GenBank/DDBJ databases">
        <title>Comparative genomics reveals a dynamic genome evolution in the ectomycorrhizal milk-cap (Lactarius) mushrooms.</title>
        <authorList>
            <consortium name="DOE Joint Genome Institute"/>
            <person name="Lebreton A."/>
            <person name="Tang N."/>
            <person name="Kuo A."/>
            <person name="LaButti K."/>
            <person name="Drula E."/>
            <person name="Barry K."/>
            <person name="Clum A."/>
            <person name="Lipzen A."/>
            <person name="Mousain D."/>
            <person name="Ng V."/>
            <person name="Wang R."/>
            <person name="Wang X."/>
            <person name="Dai Y."/>
            <person name="Henrissat B."/>
            <person name="Grigoriev I.V."/>
            <person name="Guerin-Laguette A."/>
            <person name="Yu F."/>
            <person name="Martin F.M."/>
        </authorList>
    </citation>
    <scope>NUCLEOTIDE SEQUENCE</scope>
    <source>
        <strain evidence="3">QP</strain>
    </source>
</reference>
<dbReference type="Proteomes" id="UP001201163">
    <property type="component" value="Unassembled WGS sequence"/>
</dbReference>
<evidence type="ECO:0000259" key="2">
    <source>
        <dbReference type="SMART" id="SM01155"/>
    </source>
</evidence>
<feature type="compositionally biased region" description="Pro residues" evidence="1">
    <location>
        <begin position="74"/>
        <end position="90"/>
    </location>
</feature>
<feature type="region of interest" description="Disordered" evidence="1">
    <location>
        <begin position="1"/>
        <end position="95"/>
    </location>
</feature>
<accession>A0AAD4LA31</accession>
<feature type="compositionally biased region" description="Basic residues" evidence="1">
    <location>
        <begin position="224"/>
        <end position="252"/>
    </location>
</feature>
<feature type="compositionally biased region" description="Low complexity" evidence="1">
    <location>
        <begin position="31"/>
        <end position="46"/>
    </location>
</feature>
<evidence type="ECO:0000256" key="1">
    <source>
        <dbReference type="SAM" id="MobiDB-lite"/>
    </source>
</evidence>
<dbReference type="AlphaFoldDB" id="A0AAD4LA31"/>
<protein>
    <recommendedName>
        <fullName evidence="2">Ribosomal protein mS38 C-terminal domain-containing protein</fullName>
    </recommendedName>
</protein>
<feature type="region of interest" description="Disordered" evidence="1">
    <location>
        <begin position="146"/>
        <end position="168"/>
    </location>
</feature>
<dbReference type="SMART" id="SM01155">
    <property type="entry name" value="DUF1713"/>
    <property type="match status" value="1"/>
</dbReference>
<feature type="region of interest" description="Disordered" evidence="1">
    <location>
        <begin position="223"/>
        <end position="252"/>
    </location>
</feature>
<dbReference type="Pfam" id="PF08213">
    <property type="entry name" value="COX24_C"/>
    <property type="match status" value="1"/>
</dbReference>
<dbReference type="EMBL" id="JAKELL010000080">
    <property type="protein sequence ID" value="KAH8984024.1"/>
    <property type="molecule type" value="Genomic_DNA"/>
</dbReference>
<evidence type="ECO:0000313" key="4">
    <source>
        <dbReference type="Proteomes" id="UP001201163"/>
    </source>
</evidence>
<evidence type="ECO:0000313" key="3">
    <source>
        <dbReference type="EMBL" id="KAH8984024.1"/>
    </source>
</evidence>
<feature type="domain" description="Ribosomal protein mS38 C-terminal" evidence="2">
    <location>
        <begin position="219"/>
        <end position="252"/>
    </location>
</feature>
<name>A0AAD4LA31_9AGAM</name>
<feature type="compositionally biased region" description="Low complexity" evidence="1">
    <location>
        <begin position="54"/>
        <end position="73"/>
    </location>
</feature>
<organism evidence="3 4">
    <name type="scientific">Lactarius akahatsu</name>
    <dbReference type="NCBI Taxonomy" id="416441"/>
    <lineage>
        <taxon>Eukaryota</taxon>
        <taxon>Fungi</taxon>
        <taxon>Dikarya</taxon>
        <taxon>Basidiomycota</taxon>
        <taxon>Agaricomycotina</taxon>
        <taxon>Agaricomycetes</taxon>
        <taxon>Russulales</taxon>
        <taxon>Russulaceae</taxon>
        <taxon>Lactarius</taxon>
    </lineage>
</organism>
<keyword evidence="4" id="KW-1185">Reference proteome</keyword>